<comment type="caution">
    <text evidence="7">The sequence shown here is derived from an EMBL/GenBank/DDBJ whole genome shotgun (WGS) entry which is preliminary data.</text>
</comment>
<comment type="similarity">
    <text evidence="2 5">Belongs to the Nudix hydrolase family.</text>
</comment>
<dbReference type="InterPro" id="IPR000086">
    <property type="entry name" value="NUDIX_hydrolase_dom"/>
</dbReference>
<dbReference type="Pfam" id="PF00293">
    <property type="entry name" value="NUDIX"/>
    <property type="match status" value="1"/>
</dbReference>
<evidence type="ECO:0000313" key="7">
    <source>
        <dbReference type="EMBL" id="MBR7839615.1"/>
    </source>
</evidence>
<accession>A0A941EWN3</accession>
<dbReference type="RefSeq" id="WP_212534040.1">
    <property type="nucleotide sequence ID" value="NZ_JAGSOG010000511.1"/>
</dbReference>
<keyword evidence="3 5" id="KW-0378">Hydrolase</keyword>
<dbReference type="InterPro" id="IPR020084">
    <property type="entry name" value="NUDIX_hydrolase_CS"/>
</dbReference>
<dbReference type="SUPFAM" id="SSF55811">
    <property type="entry name" value="Nudix"/>
    <property type="match status" value="1"/>
</dbReference>
<dbReference type="EMBL" id="JAGSOG010000511">
    <property type="protein sequence ID" value="MBR7839615.1"/>
    <property type="molecule type" value="Genomic_DNA"/>
</dbReference>
<dbReference type="PROSITE" id="PS51462">
    <property type="entry name" value="NUDIX"/>
    <property type="match status" value="1"/>
</dbReference>
<evidence type="ECO:0000256" key="1">
    <source>
        <dbReference type="ARBA" id="ARBA00001946"/>
    </source>
</evidence>
<organism evidence="7 8">
    <name type="scientific">Actinospica durhamensis</name>
    <dbReference type="NCBI Taxonomy" id="1508375"/>
    <lineage>
        <taxon>Bacteria</taxon>
        <taxon>Bacillati</taxon>
        <taxon>Actinomycetota</taxon>
        <taxon>Actinomycetes</taxon>
        <taxon>Catenulisporales</taxon>
        <taxon>Actinospicaceae</taxon>
        <taxon>Actinospica</taxon>
    </lineage>
</organism>
<dbReference type="InterPro" id="IPR020476">
    <property type="entry name" value="Nudix_hydrolase"/>
</dbReference>
<dbReference type="Gene3D" id="3.90.79.10">
    <property type="entry name" value="Nucleoside Triphosphate Pyrophosphohydrolase"/>
    <property type="match status" value="1"/>
</dbReference>
<keyword evidence="8" id="KW-1185">Reference proteome</keyword>
<sequence>MTQIEVWDRVAGRAILLDSDGRVLLFQGFDPARPTEPPWWYTPGGGVEPGETPQQAAARELAEETGLVVEPAALGEQVFENYVEFLMDGVLLRQRNHFFLLRTATREISTAGLDDVEQRTHLGHRWWSAEELEQSSEICYPEELAGLIAPSGGS</sequence>
<dbReference type="Proteomes" id="UP000675781">
    <property type="component" value="Unassembled WGS sequence"/>
</dbReference>
<dbReference type="PRINTS" id="PR00502">
    <property type="entry name" value="NUDIXFAMILY"/>
</dbReference>
<evidence type="ECO:0000256" key="4">
    <source>
        <dbReference type="ARBA" id="ARBA00022842"/>
    </source>
</evidence>
<dbReference type="CDD" id="cd04685">
    <property type="entry name" value="NUDIX_Hydrolase"/>
    <property type="match status" value="1"/>
</dbReference>
<evidence type="ECO:0000256" key="2">
    <source>
        <dbReference type="ARBA" id="ARBA00005582"/>
    </source>
</evidence>
<dbReference type="PANTHER" id="PTHR43046">
    <property type="entry name" value="GDP-MANNOSE MANNOSYL HYDROLASE"/>
    <property type="match status" value="1"/>
</dbReference>
<dbReference type="InterPro" id="IPR015797">
    <property type="entry name" value="NUDIX_hydrolase-like_dom_sf"/>
</dbReference>
<proteinExistence type="inferred from homology"/>
<feature type="domain" description="Nudix hydrolase" evidence="6">
    <location>
        <begin position="6"/>
        <end position="150"/>
    </location>
</feature>
<evidence type="ECO:0000256" key="3">
    <source>
        <dbReference type="ARBA" id="ARBA00022801"/>
    </source>
</evidence>
<dbReference type="GO" id="GO:0016787">
    <property type="term" value="F:hydrolase activity"/>
    <property type="evidence" value="ECO:0007669"/>
    <property type="project" value="UniProtKB-KW"/>
</dbReference>
<evidence type="ECO:0000256" key="5">
    <source>
        <dbReference type="RuleBase" id="RU003476"/>
    </source>
</evidence>
<keyword evidence="4" id="KW-0460">Magnesium</keyword>
<dbReference type="PANTHER" id="PTHR43046:SF12">
    <property type="entry name" value="GDP-MANNOSE MANNOSYL HYDROLASE"/>
    <property type="match status" value="1"/>
</dbReference>
<evidence type="ECO:0000259" key="6">
    <source>
        <dbReference type="PROSITE" id="PS51462"/>
    </source>
</evidence>
<evidence type="ECO:0000313" key="8">
    <source>
        <dbReference type="Proteomes" id="UP000675781"/>
    </source>
</evidence>
<name>A0A941EWN3_9ACTN</name>
<dbReference type="PROSITE" id="PS00893">
    <property type="entry name" value="NUDIX_BOX"/>
    <property type="match status" value="1"/>
</dbReference>
<gene>
    <name evidence="7" type="ORF">KDL01_40560</name>
</gene>
<protein>
    <submittedName>
        <fullName evidence="7">NUDIX domain-containing protein</fullName>
    </submittedName>
</protein>
<comment type="cofactor">
    <cofactor evidence="1">
        <name>Mg(2+)</name>
        <dbReference type="ChEBI" id="CHEBI:18420"/>
    </cofactor>
</comment>
<dbReference type="AlphaFoldDB" id="A0A941EWN3"/>
<reference evidence="7" key="1">
    <citation type="submission" date="2021-04" db="EMBL/GenBank/DDBJ databases">
        <title>Genome based classification of Actinospica acidithermotolerans sp. nov., an actinobacterium isolated from an Indonesian hot spring.</title>
        <authorList>
            <person name="Kusuma A.B."/>
            <person name="Putra K.E."/>
            <person name="Nafisah S."/>
            <person name="Loh J."/>
            <person name="Nouioui I."/>
            <person name="Goodfellow M."/>
        </authorList>
    </citation>
    <scope>NUCLEOTIDE SEQUENCE</scope>
    <source>
        <strain evidence="7">CSCA 57</strain>
    </source>
</reference>